<dbReference type="Pfam" id="PF03795">
    <property type="entry name" value="YCII"/>
    <property type="match status" value="1"/>
</dbReference>
<organism evidence="3 4">
    <name type="scientific">Parasphingorhabdus marina DSM 22363</name>
    <dbReference type="NCBI Taxonomy" id="1123272"/>
    <lineage>
        <taxon>Bacteria</taxon>
        <taxon>Pseudomonadati</taxon>
        <taxon>Pseudomonadota</taxon>
        <taxon>Alphaproteobacteria</taxon>
        <taxon>Sphingomonadales</taxon>
        <taxon>Sphingomonadaceae</taxon>
        <taxon>Parasphingorhabdus</taxon>
    </lineage>
</organism>
<evidence type="ECO:0000256" key="1">
    <source>
        <dbReference type="ARBA" id="ARBA00007689"/>
    </source>
</evidence>
<dbReference type="PANTHER" id="PTHR33606:SF3">
    <property type="entry name" value="PROTEIN YCII"/>
    <property type="match status" value="1"/>
</dbReference>
<dbReference type="InterPro" id="IPR011008">
    <property type="entry name" value="Dimeric_a/b-barrel"/>
</dbReference>
<dbReference type="AlphaFoldDB" id="A0A1N6D9C1"/>
<sequence>MTQKLFAIVAHDNPGGSAARKQYRDGHLDHFRQIASSIAVAGPLIDGNGDSAGSLIIVKADSARAALQLLDGDPFVSKGVWSEFDVKAFKAASGEWV</sequence>
<dbReference type="InterPro" id="IPR051807">
    <property type="entry name" value="Sec-metab_biosynth-assoc"/>
</dbReference>
<evidence type="ECO:0000259" key="2">
    <source>
        <dbReference type="Pfam" id="PF03795"/>
    </source>
</evidence>
<keyword evidence="4" id="KW-1185">Reference proteome</keyword>
<dbReference type="PANTHER" id="PTHR33606">
    <property type="entry name" value="PROTEIN YCII"/>
    <property type="match status" value="1"/>
</dbReference>
<dbReference type="RefSeq" id="WP_074204994.1">
    <property type="nucleotide sequence ID" value="NZ_FSQW01000001.1"/>
</dbReference>
<dbReference type="EMBL" id="FSQW01000001">
    <property type="protein sequence ID" value="SIN67284.1"/>
    <property type="molecule type" value="Genomic_DNA"/>
</dbReference>
<accession>A0A1N6D9C1</accession>
<name>A0A1N6D9C1_9SPHN</name>
<proteinExistence type="inferred from homology"/>
<feature type="domain" description="YCII-related" evidence="2">
    <location>
        <begin position="5"/>
        <end position="90"/>
    </location>
</feature>
<dbReference type="Proteomes" id="UP000185192">
    <property type="component" value="Unassembled WGS sequence"/>
</dbReference>
<comment type="similarity">
    <text evidence="1">Belongs to the YciI family.</text>
</comment>
<dbReference type="InterPro" id="IPR005545">
    <property type="entry name" value="YCII"/>
</dbReference>
<dbReference type="SUPFAM" id="SSF54909">
    <property type="entry name" value="Dimeric alpha+beta barrel"/>
    <property type="match status" value="1"/>
</dbReference>
<dbReference type="Gene3D" id="3.30.70.1060">
    <property type="entry name" value="Dimeric alpha+beta barrel"/>
    <property type="match status" value="1"/>
</dbReference>
<evidence type="ECO:0000313" key="4">
    <source>
        <dbReference type="Proteomes" id="UP000185192"/>
    </source>
</evidence>
<reference evidence="4" key="1">
    <citation type="submission" date="2016-11" db="EMBL/GenBank/DDBJ databases">
        <authorList>
            <person name="Varghese N."/>
            <person name="Submissions S."/>
        </authorList>
    </citation>
    <scope>NUCLEOTIDE SEQUENCE [LARGE SCALE GENOMIC DNA]</scope>
    <source>
        <strain evidence="4">DSM 22363</strain>
    </source>
</reference>
<dbReference type="OrthoDB" id="2293521at2"/>
<protein>
    <recommendedName>
        <fullName evidence="2">YCII-related domain-containing protein</fullName>
    </recommendedName>
</protein>
<evidence type="ECO:0000313" key="3">
    <source>
        <dbReference type="EMBL" id="SIN67284.1"/>
    </source>
</evidence>
<gene>
    <name evidence="3" type="ORF">SAMN02745824_1711</name>
</gene>